<reference evidence="10 11" key="1">
    <citation type="submission" date="2023-07" db="EMBL/GenBank/DDBJ databases">
        <title>Sequencing the genomes of 1000 actinobacteria strains.</title>
        <authorList>
            <person name="Klenk H.-P."/>
        </authorList>
    </citation>
    <scope>NUCLEOTIDE SEQUENCE [LARGE SCALE GENOMIC DNA]</scope>
    <source>
        <strain evidence="10 11">DSM 15539</strain>
    </source>
</reference>
<evidence type="ECO:0000256" key="6">
    <source>
        <dbReference type="ARBA" id="ARBA00022989"/>
    </source>
</evidence>
<name>A0ABU1T2Z0_9ACTO</name>
<evidence type="ECO:0000256" key="2">
    <source>
        <dbReference type="ARBA" id="ARBA00022448"/>
    </source>
</evidence>
<evidence type="ECO:0000256" key="3">
    <source>
        <dbReference type="ARBA" id="ARBA00022475"/>
    </source>
</evidence>
<organism evidence="10 11">
    <name type="scientific">Arcanobacterium hippocoleae</name>
    <dbReference type="NCBI Taxonomy" id="149017"/>
    <lineage>
        <taxon>Bacteria</taxon>
        <taxon>Bacillati</taxon>
        <taxon>Actinomycetota</taxon>
        <taxon>Actinomycetes</taxon>
        <taxon>Actinomycetales</taxon>
        <taxon>Actinomycetaceae</taxon>
        <taxon>Arcanobacterium</taxon>
    </lineage>
</organism>
<keyword evidence="4" id="KW-0997">Cell inner membrane</keyword>
<sequence length="347" mass="36554">MLLSGLIIGLILGFIFQRGRFCVTGAFRDVWLSGATRWLKAFLLAIAVQAVIVQILVSLDLIHPALEAFAPLAVAGGSLIFGIGIVAAGGCATGTYYRSGEGLVGSWVALGFYAFSSAVMKHGIGQPLEHSARSYELSENTIYGTFGISPWVLVIAFAIFVSYLFYRQHQQTAKIAALPAKRSGIAHLLFEKRWSPNATALAVGIIAAIAYPLSEATGRAAGLGVTTPSANIIAFLTTGNTQLIDWGMLFVLGIIPGSYLAAKLSGEFKIRVPDAKTVVRAIWGGSLMGIGAAIAGGCSIGNSLVYTALFSWQGWAALLFTFIGVGIGAKLLIQPQKTAQVKLVVQS</sequence>
<keyword evidence="5 9" id="KW-0812">Transmembrane</keyword>
<comment type="subcellular location">
    <subcellularLocation>
        <location evidence="1">Cell inner membrane</location>
        <topology evidence="1">Multi-pass membrane protein</topology>
    </subcellularLocation>
</comment>
<dbReference type="PANTHER" id="PTHR30574:SF1">
    <property type="entry name" value="SULPHUR TRANSPORT DOMAIN-CONTAINING PROTEIN"/>
    <property type="match status" value="1"/>
</dbReference>
<feature type="transmembrane region" description="Helical" evidence="9">
    <location>
        <begin position="38"/>
        <end position="57"/>
    </location>
</feature>
<evidence type="ECO:0000256" key="1">
    <source>
        <dbReference type="ARBA" id="ARBA00004429"/>
    </source>
</evidence>
<feature type="transmembrane region" description="Helical" evidence="9">
    <location>
        <begin position="243"/>
        <end position="262"/>
    </location>
</feature>
<protein>
    <submittedName>
        <fullName evidence="10">Membrane protein YedE/YeeE</fullName>
    </submittedName>
</protein>
<feature type="transmembrane region" description="Helical" evidence="9">
    <location>
        <begin position="103"/>
        <end position="120"/>
    </location>
</feature>
<feature type="transmembrane region" description="Helical" evidence="9">
    <location>
        <begin position="69"/>
        <end position="97"/>
    </location>
</feature>
<feature type="transmembrane region" description="Helical" evidence="9">
    <location>
        <begin position="194"/>
        <end position="213"/>
    </location>
</feature>
<feature type="transmembrane region" description="Helical" evidence="9">
    <location>
        <begin position="312"/>
        <end position="333"/>
    </location>
</feature>
<dbReference type="Proteomes" id="UP001266099">
    <property type="component" value="Unassembled WGS sequence"/>
</dbReference>
<dbReference type="PANTHER" id="PTHR30574">
    <property type="entry name" value="INNER MEMBRANE PROTEIN YEDE"/>
    <property type="match status" value="1"/>
</dbReference>
<feature type="transmembrane region" description="Helical" evidence="9">
    <location>
        <begin position="282"/>
        <end position="306"/>
    </location>
</feature>
<evidence type="ECO:0000313" key="11">
    <source>
        <dbReference type="Proteomes" id="UP001266099"/>
    </source>
</evidence>
<comment type="similarity">
    <text evidence="8">Belongs to the TsuA/YedE (TC 9.B.102) family.</text>
</comment>
<keyword evidence="3" id="KW-1003">Cell membrane</keyword>
<keyword evidence="6 9" id="KW-1133">Transmembrane helix</keyword>
<accession>A0ABU1T2Z0</accession>
<dbReference type="InterPro" id="IPR007272">
    <property type="entry name" value="Sulf_transp_TsuA/YedE"/>
</dbReference>
<feature type="transmembrane region" description="Helical" evidence="9">
    <location>
        <begin position="141"/>
        <end position="166"/>
    </location>
</feature>
<evidence type="ECO:0000256" key="9">
    <source>
        <dbReference type="SAM" id="Phobius"/>
    </source>
</evidence>
<proteinExistence type="inferred from homology"/>
<dbReference type="RefSeq" id="WP_309956624.1">
    <property type="nucleotide sequence ID" value="NZ_JAVDUJ010000001.1"/>
</dbReference>
<dbReference type="Pfam" id="PF04143">
    <property type="entry name" value="Sulf_transp"/>
    <property type="match status" value="1"/>
</dbReference>
<evidence type="ECO:0000256" key="4">
    <source>
        <dbReference type="ARBA" id="ARBA00022519"/>
    </source>
</evidence>
<evidence type="ECO:0000256" key="7">
    <source>
        <dbReference type="ARBA" id="ARBA00023136"/>
    </source>
</evidence>
<evidence type="ECO:0000256" key="8">
    <source>
        <dbReference type="ARBA" id="ARBA00035655"/>
    </source>
</evidence>
<gene>
    <name evidence="10" type="ORF">J2S36_001266</name>
</gene>
<evidence type="ECO:0000256" key="5">
    <source>
        <dbReference type="ARBA" id="ARBA00022692"/>
    </source>
</evidence>
<dbReference type="EMBL" id="JAVDUJ010000001">
    <property type="protein sequence ID" value="MDR6939723.1"/>
    <property type="molecule type" value="Genomic_DNA"/>
</dbReference>
<keyword evidence="11" id="KW-1185">Reference proteome</keyword>
<comment type="caution">
    <text evidence="10">The sequence shown here is derived from an EMBL/GenBank/DDBJ whole genome shotgun (WGS) entry which is preliminary data.</text>
</comment>
<evidence type="ECO:0000313" key="10">
    <source>
        <dbReference type="EMBL" id="MDR6939723.1"/>
    </source>
</evidence>
<keyword evidence="7 9" id="KW-0472">Membrane</keyword>
<keyword evidence="2" id="KW-0813">Transport</keyword>